<evidence type="ECO:0000313" key="3">
    <source>
        <dbReference type="Proteomes" id="UP001281003"/>
    </source>
</evidence>
<protein>
    <submittedName>
        <fullName evidence="2">Uncharacterized protein</fullName>
    </submittedName>
</protein>
<comment type="caution">
    <text evidence="2">The sequence shown here is derived from an EMBL/GenBank/DDBJ whole genome shotgun (WGS) entry which is preliminary data.</text>
</comment>
<accession>A0AAE0PJW2</accession>
<dbReference type="AlphaFoldDB" id="A0AAE0PJW2"/>
<dbReference type="Proteomes" id="UP001281003">
    <property type="component" value="Unassembled WGS sequence"/>
</dbReference>
<keyword evidence="3" id="KW-1185">Reference proteome</keyword>
<feature type="compositionally biased region" description="Low complexity" evidence="1">
    <location>
        <begin position="62"/>
        <end position="73"/>
    </location>
</feature>
<reference evidence="2" key="1">
    <citation type="journal article" date="2023" name="Mol. Phylogenet. Evol.">
        <title>Genome-scale phylogeny and comparative genomics of the fungal order Sordariales.</title>
        <authorList>
            <person name="Hensen N."/>
            <person name="Bonometti L."/>
            <person name="Westerberg I."/>
            <person name="Brannstrom I.O."/>
            <person name="Guillou S."/>
            <person name="Cros-Aarteil S."/>
            <person name="Calhoun S."/>
            <person name="Haridas S."/>
            <person name="Kuo A."/>
            <person name="Mondo S."/>
            <person name="Pangilinan J."/>
            <person name="Riley R."/>
            <person name="LaButti K."/>
            <person name="Andreopoulos B."/>
            <person name="Lipzen A."/>
            <person name="Chen C."/>
            <person name="Yan M."/>
            <person name="Daum C."/>
            <person name="Ng V."/>
            <person name="Clum A."/>
            <person name="Steindorff A."/>
            <person name="Ohm R.A."/>
            <person name="Martin F."/>
            <person name="Silar P."/>
            <person name="Natvig D.O."/>
            <person name="Lalanne C."/>
            <person name="Gautier V."/>
            <person name="Ament-Velasquez S.L."/>
            <person name="Kruys A."/>
            <person name="Hutchinson M.I."/>
            <person name="Powell A.J."/>
            <person name="Barry K."/>
            <person name="Miller A.N."/>
            <person name="Grigoriev I.V."/>
            <person name="Debuchy R."/>
            <person name="Gladieux P."/>
            <person name="Hiltunen Thoren M."/>
            <person name="Johannesson H."/>
        </authorList>
    </citation>
    <scope>NUCLEOTIDE SEQUENCE</scope>
    <source>
        <strain evidence="2">FGSC 1904</strain>
    </source>
</reference>
<dbReference type="EMBL" id="JAUTDP010000003">
    <property type="protein sequence ID" value="KAK3400860.1"/>
    <property type="molecule type" value="Genomic_DNA"/>
</dbReference>
<sequence length="175" mass="18083">MARLRGPFPNTKKDVAPKDGSATPGDQSKGTTKESNGASPSTKRSSTTEGDTKSAQSHADHTSPTSTSGTASPRVSQATAGGPDSPHRSPIRSSSNASKDLSSIEVAHSGQAIPVKGTKADRIREYKKNFPIVHRPVSGSNNDLNCFERSAVASGSIILAPVQEGEDNSGNEEGA</sequence>
<feature type="region of interest" description="Disordered" evidence="1">
    <location>
        <begin position="1"/>
        <end position="118"/>
    </location>
</feature>
<evidence type="ECO:0000313" key="2">
    <source>
        <dbReference type="EMBL" id="KAK3400860.1"/>
    </source>
</evidence>
<evidence type="ECO:0000256" key="1">
    <source>
        <dbReference type="SAM" id="MobiDB-lite"/>
    </source>
</evidence>
<proteinExistence type="predicted"/>
<feature type="compositionally biased region" description="Polar residues" evidence="1">
    <location>
        <begin position="91"/>
        <end position="101"/>
    </location>
</feature>
<gene>
    <name evidence="2" type="ORF">B0T20DRAFT_390717</name>
</gene>
<organism evidence="2 3">
    <name type="scientific">Sordaria brevicollis</name>
    <dbReference type="NCBI Taxonomy" id="83679"/>
    <lineage>
        <taxon>Eukaryota</taxon>
        <taxon>Fungi</taxon>
        <taxon>Dikarya</taxon>
        <taxon>Ascomycota</taxon>
        <taxon>Pezizomycotina</taxon>
        <taxon>Sordariomycetes</taxon>
        <taxon>Sordariomycetidae</taxon>
        <taxon>Sordariales</taxon>
        <taxon>Sordariaceae</taxon>
        <taxon>Sordaria</taxon>
    </lineage>
</organism>
<feature type="compositionally biased region" description="Polar residues" evidence="1">
    <location>
        <begin position="24"/>
        <end position="57"/>
    </location>
</feature>
<reference evidence="2" key="2">
    <citation type="submission" date="2023-07" db="EMBL/GenBank/DDBJ databases">
        <authorList>
            <consortium name="Lawrence Berkeley National Laboratory"/>
            <person name="Haridas S."/>
            <person name="Hensen N."/>
            <person name="Bonometti L."/>
            <person name="Westerberg I."/>
            <person name="Brannstrom I.O."/>
            <person name="Guillou S."/>
            <person name="Cros-Aarteil S."/>
            <person name="Calhoun S."/>
            <person name="Kuo A."/>
            <person name="Mondo S."/>
            <person name="Pangilinan J."/>
            <person name="Riley R."/>
            <person name="LaButti K."/>
            <person name="Andreopoulos B."/>
            <person name="Lipzen A."/>
            <person name="Chen C."/>
            <person name="Yanf M."/>
            <person name="Daum C."/>
            <person name="Ng V."/>
            <person name="Clum A."/>
            <person name="Steindorff A."/>
            <person name="Ohm R."/>
            <person name="Martin F."/>
            <person name="Silar P."/>
            <person name="Natvig D."/>
            <person name="Lalanne C."/>
            <person name="Gautier V."/>
            <person name="Ament-velasquez S.L."/>
            <person name="Kruys A."/>
            <person name="Hutchinson M.I."/>
            <person name="Powell A.J."/>
            <person name="Barry K."/>
            <person name="Miller A.N."/>
            <person name="Grigoriev I.V."/>
            <person name="Debuchy R."/>
            <person name="Gladieux P."/>
            <person name="Thoren M.H."/>
            <person name="Johannesson H."/>
        </authorList>
    </citation>
    <scope>NUCLEOTIDE SEQUENCE</scope>
    <source>
        <strain evidence="2">FGSC 1904</strain>
    </source>
</reference>
<name>A0AAE0PJW2_SORBR</name>